<evidence type="ECO:0000256" key="11">
    <source>
        <dbReference type="ARBA" id="ARBA00023136"/>
    </source>
</evidence>
<evidence type="ECO:0000256" key="8">
    <source>
        <dbReference type="ARBA" id="ARBA00022989"/>
    </source>
</evidence>
<evidence type="ECO:0000256" key="10">
    <source>
        <dbReference type="ARBA" id="ARBA00023128"/>
    </source>
</evidence>
<reference evidence="14" key="1">
    <citation type="submission" date="2018-07" db="EMBL/GenBank/DDBJ databases">
        <title>Complete mitochondrial genome of Dytiscidae species, isolated in a Carajas Iron-ore Caves, Brazil.</title>
        <authorList>
            <person name="Vasconcelos S."/>
            <person name="Dias M.C."/>
            <person name="Oliveira R.R.M."/>
            <person name="Nunes G.L."/>
            <person name="Pires E."/>
            <person name="Pietrobon T."/>
            <person name="Oliveira G."/>
        </authorList>
    </citation>
    <scope>NUCLEOTIDE SEQUENCE</scope>
</reference>
<evidence type="ECO:0000256" key="3">
    <source>
        <dbReference type="ARBA" id="ARBA00011291"/>
    </source>
</evidence>
<keyword evidence="4 12" id="KW-0813">Transport</keyword>
<dbReference type="EMBL" id="MH643816">
    <property type="protein sequence ID" value="QAU54272.1"/>
    <property type="molecule type" value="Genomic_DNA"/>
</dbReference>
<evidence type="ECO:0000256" key="4">
    <source>
        <dbReference type="ARBA" id="ARBA00022448"/>
    </source>
</evidence>
<protein>
    <recommendedName>
        <fullName evidence="12">ATP synthase complex subunit 8</fullName>
    </recommendedName>
</protein>
<name>A0A7L4UZZ4_9DYTI</name>
<accession>A0A7L4UZZ4</accession>
<keyword evidence="11 13" id="KW-0472">Membrane</keyword>
<keyword evidence="8 13" id="KW-1133">Transmembrane helix</keyword>
<evidence type="ECO:0000256" key="9">
    <source>
        <dbReference type="ARBA" id="ARBA00023065"/>
    </source>
</evidence>
<sequence length="52" mass="6558">MPQMMPMNWTILYLFFLILFFLINFINYYSFLIYKNSNLLNKINLKSLNWKW</sequence>
<evidence type="ECO:0000256" key="13">
    <source>
        <dbReference type="SAM" id="Phobius"/>
    </source>
</evidence>
<dbReference type="GO" id="GO:0045259">
    <property type="term" value="C:proton-transporting ATP synthase complex"/>
    <property type="evidence" value="ECO:0007669"/>
    <property type="project" value="UniProtKB-KW"/>
</dbReference>
<feature type="transmembrane region" description="Helical" evidence="13">
    <location>
        <begin position="12"/>
        <end position="34"/>
    </location>
</feature>
<evidence type="ECO:0000256" key="2">
    <source>
        <dbReference type="ARBA" id="ARBA00008892"/>
    </source>
</evidence>
<dbReference type="GO" id="GO:0015986">
    <property type="term" value="P:proton motive force-driven ATP synthesis"/>
    <property type="evidence" value="ECO:0007669"/>
    <property type="project" value="InterPro"/>
</dbReference>
<evidence type="ECO:0000256" key="7">
    <source>
        <dbReference type="ARBA" id="ARBA00022781"/>
    </source>
</evidence>
<evidence type="ECO:0000256" key="5">
    <source>
        <dbReference type="ARBA" id="ARBA00022547"/>
    </source>
</evidence>
<dbReference type="InterPro" id="IPR001421">
    <property type="entry name" value="ATP8_metazoa"/>
</dbReference>
<keyword evidence="5 12" id="KW-0138">CF(0)</keyword>
<evidence type="ECO:0000256" key="6">
    <source>
        <dbReference type="ARBA" id="ARBA00022692"/>
    </source>
</evidence>
<dbReference type="AlphaFoldDB" id="A0A7L4UZZ4"/>
<keyword evidence="9 12" id="KW-0406">Ion transport</keyword>
<keyword evidence="6 12" id="KW-0812">Transmembrane</keyword>
<keyword evidence="7 12" id="KW-0375">Hydrogen ion transport</keyword>
<evidence type="ECO:0000256" key="12">
    <source>
        <dbReference type="RuleBase" id="RU003661"/>
    </source>
</evidence>
<evidence type="ECO:0000256" key="1">
    <source>
        <dbReference type="ARBA" id="ARBA00004304"/>
    </source>
</evidence>
<proteinExistence type="inferred from homology"/>
<organism evidence="14">
    <name type="scientific">Desmopachria sp. ITV9392</name>
    <dbReference type="NCBI Taxonomy" id="2778944"/>
    <lineage>
        <taxon>Eukaryota</taxon>
        <taxon>Metazoa</taxon>
        <taxon>Ecdysozoa</taxon>
        <taxon>Arthropoda</taxon>
        <taxon>Hexapoda</taxon>
        <taxon>Insecta</taxon>
        <taxon>Pterygota</taxon>
        <taxon>Neoptera</taxon>
        <taxon>Endopterygota</taxon>
        <taxon>Coleoptera</taxon>
        <taxon>Adephaga</taxon>
        <taxon>Dytiscoidea</taxon>
        <taxon>Dytiscidae</taxon>
        <taxon>Hydroporinae</taxon>
        <taxon>Hyphydrini</taxon>
        <taxon>Desmopachria</taxon>
    </lineage>
</organism>
<dbReference type="GO" id="GO:0015078">
    <property type="term" value="F:proton transmembrane transporter activity"/>
    <property type="evidence" value="ECO:0007669"/>
    <property type="project" value="InterPro"/>
</dbReference>
<comment type="subunit">
    <text evidence="3">F-type ATPases have 2 components, CF(1) - the catalytic core - and CF(0) - the membrane proton channel.</text>
</comment>
<keyword evidence="10 12" id="KW-0496">Mitochondrion</keyword>
<dbReference type="Pfam" id="PF00895">
    <property type="entry name" value="ATP-synt_8"/>
    <property type="match status" value="1"/>
</dbReference>
<evidence type="ECO:0000313" key="14">
    <source>
        <dbReference type="EMBL" id="QAU54272.1"/>
    </source>
</evidence>
<comment type="subcellular location">
    <subcellularLocation>
        <location evidence="1 12">Mitochondrion membrane</location>
        <topology evidence="1 12">Single-pass membrane protein</topology>
    </subcellularLocation>
</comment>
<geneLocation type="mitochondrion" evidence="14"/>
<comment type="similarity">
    <text evidence="2 12">Belongs to the ATPase protein 8 family.</text>
</comment>
<gene>
    <name evidence="14" type="primary">ATP8</name>
</gene>
<dbReference type="GO" id="GO:0031966">
    <property type="term" value="C:mitochondrial membrane"/>
    <property type="evidence" value="ECO:0007669"/>
    <property type="project" value="UniProtKB-SubCell"/>
</dbReference>